<evidence type="ECO:0000256" key="2">
    <source>
        <dbReference type="SAM" id="MobiDB-lite"/>
    </source>
</evidence>
<keyword evidence="4" id="KW-1185">Reference proteome</keyword>
<accession>I0YN09</accession>
<gene>
    <name evidence="3" type="ORF">COCSUDRAFT_58507</name>
</gene>
<dbReference type="Proteomes" id="UP000007264">
    <property type="component" value="Unassembled WGS sequence"/>
</dbReference>
<feature type="coiled-coil region" evidence="1">
    <location>
        <begin position="76"/>
        <end position="103"/>
    </location>
</feature>
<protein>
    <submittedName>
        <fullName evidence="3">Uncharacterized protein</fullName>
    </submittedName>
</protein>
<feature type="region of interest" description="Disordered" evidence="2">
    <location>
        <begin position="266"/>
        <end position="303"/>
    </location>
</feature>
<comment type="caution">
    <text evidence="3">The sequence shown here is derived from an EMBL/GenBank/DDBJ whole genome shotgun (WGS) entry which is preliminary data.</text>
</comment>
<name>I0YN09_COCSC</name>
<feature type="region of interest" description="Disordered" evidence="2">
    <location>
        <begin position="1"/>
        <end position="32"/>
    </location>
</feature>
<dbReference type="EMBL" id="AGSI01000018">
    <property type="protein sequence ID" value="EIE19778.1"/>
    <property type="molecule type" value="Genomic_DNA"/>
</dbReference>
<sequence length="473" mass="51999">MAPMDTHHRPIATFDNKEHPGTTPNEGGHRSVGTVIKDTFTSAPWSDHHDKTLEALTHAKVAHTKAMQAQSSLMAASESKNKADLAQRHAEDMERELEQHHQGTTDINPIKKSYEDAKLALAEHTKTHDHHSRLAREAEEALAAKELETKQMAPQREQHSKALGPLQSDHAAVHKMLGEGERRREALLRELQELDAHLGPLRTREADLGKRVEEHHRVGAEHERRMAALAEETRLLRTQAEESRRGLEPHATKLKSAHALVATRESDYAKAKRAHEAASERLPLLEKQVQESRREAREAAALSEKHASAFEKLKREAEAEDATKAHLWEEARKTGHLEGDGASKQELHKLADRFHTVLKNPIDTTTLRGDGITAEIHQAAAKITGKDTAADGAAHDTVAPKTPERVGHTEGVRAAPMAAPYNGATDEVPNGSPLPKPYESTTAAEPRTTTAAAPKAGRVLTPPHTGTTGFREE</sequence>
<dbReference type="KEGG" id="csl:COCSUDRAFT_58507"/>
<dbReference type="OrthoDB" id="10493297at2759"/>
<dbReference type="RefSeq" id="XP_005644322.1">
    <property type="nucleotide sequence ID" value="XM_005644265.1"/>
</dbReference>
<proteinExistence type="predicted"/>
<feature type="region of interest" description="Disordered" evidence="2">
    <location>
        <begin position="421"/>
        <end position="473"/>
    </location>
</feature>
<dbReference type="AlphaFoldDB" id="I0YN09"/>
<feature type="compositionally biased region" description="Low complexity" evidence="2">
    <location>
        <begin position="441"/>
        <end position="453"/>
    </location>
</feature>
<keyword evidence="1" id="KW-0175">Coiled coil</keyword>
<feature type="compositionally biased region" description="Basic and acidic residues" evidence="2">
    <location>
        <begin position="288"/>
        <end position="303"/>
    </location>
</feature>
<evidence type="ECO:0000313" key="4">
    <source>
        <dbReference type="Proteomes" id="UP000007264"/>
    </source>
</evidence>
<dbReference type="GeneID" id="17037750"/>
<feature type="compositionally biased region" description="Basic and acidic residues" evidence="2">
    <location>
        <begin position="266"/>
        <end position="279"/>
    </location>
</feature>
<organism evidence="3 4">
    <name type="scientific">Coccomyxa subellipsoidea (strain C-169)</name>
    <name type="common">Green microalga</name>
    <dbReference type="NCBI Taxonomy" id="574566"/>
    <lineage>
        <taxon>Eukaryota</taxon>
        <taxon>Viridiplantae</taxon>
        <taxon>Chlorophyta</taxon>
        <taxon>core chlorophytes</taxon>
        <taxon>Trebouxiophyceae</taxon>
        <taxon>Trebouxiophyceae incertae sedis</taxon>
        <taxon>Coccomyxaceae</taxon>
        <taxon>Coccomyxa</taxon>
        <taxon>Coccomyxa subellipsoidea</taxon>
    </lineage>
</organism>
<evidence type="ECO:0000313" key="3">
    <source>
        <dbReference type="EMBL" id="EIE19778.1"/>
    </source>
</evidence>
<evidence type="ECO:0000256" key="1">
    <source>
        <dbReference type="SAM" id="Coils"/>
    </source>
</evidence>
<feature type="region of interest" description="Disordered" evidence="2">
    <location>
        <begin position="387"/>
        <end position="407"/>
    </location>
</feature>
<reference evidence="3 4" key="1">
    <citation type="journal article" date="2012" name="Genome Biol.">
        <title>The genome of the polar eukaryotic microalga coccomyxa subellipsoidea reveals traits of cold adaptation.</title>
        <authorList>
            <person name="Blanc G."/>
            <person name="Agarkova I."/>
            <person name="Grimwood J."/>
            <person name="Kuo A."/>
            <person name="Brueggeman A."/>
            <person name="Dunigan D."/>
            <person name="Gurnon J."/>
            <person name="Ladunga I."/>
            <person name="Lindquist E."/>
            <person name="Lucas S."/>
            <person name="Pangilinan J."/>
            <person name="Proschold T."/>
            <person name="Salamov A."/>
            <person name="Schmutz J."/>
            <person name="Weeks D."/>
            <person name="Yamada T."/>
            <person name="Claverie J.M."/>
            <person name="Grigoriev I."/>
            <person name="Van Etten J."/>
            <person name="Lomsadze A."/>
            <person name="Borodovsky M."/>
        </authorList>
    </citation>
    <scope>NUCLEOTIDE SEQUENCE [LARGE SCALE GENOMIC DNA]</scope>
    <source>
        <strain evidence="3 4">C-169</strain>
    </source>
</reference>
<feature type="compositionally biased region" description="Polar residues" evidence="2">
    <location>
        <begin position="464"/>
        <end position="473"/>
    </location>
</feature>